<name>A0A9X1AG94_9HYPH</name>
<evidence type="ECO:0000256" key="1">
    <source>
        <dbReference type="ARBA" id="ARBA00022729"/>
    </source>
</evidence>
<comment type="caution">
    <text evidence="4">The sequence shown here is derived from an EMBL/GenBank/DDBJ whole genome shotgun (WGS) entry which is preliminary data.</text>
</comment>
<dbReference type="RefSeq" id="WP_214393042.1">
    <property type="nucleotide sequence ID" value="NZ_JAFLWW010000010.1"/>
</dbReference>
<dbReference type="Pfam" id="PF13505">
    <property type="entry name" value="OMP_b-brl"/>
    <property type="match status" value="1"/>
</dbReference>
<feature type="chain" id="PRO_5040975526" evidence="2">
    <location>
        <begin position="25"/>
        <end position="303"/>
    </location>
</feature>
<dbReference type="SUPFAM" id="SSF56925">
    <property type="entry name" value="OMPA-like"/>
    <property type="match status" value="1"/>
</dbReference>
<keyword evidence="1 2" id="KW-0732">Signal</keyword>
<reference evidence="4" key="2">
    <citation type="submission" date="2021-03" db="EMBL/GenBank/DDBJ databases">
        <authorList>
            <person name="Artuso I."/>
            <person name="Turrini P."/>
            <person name="Pirolo M."/>
            <person name="Lugli G.A."/>
            <person name="Ventura M."/>
            <person name="Visca P."/>
        </authorList>
    </citation>
    <scope>NUCLEOTIDE SEQUENCE</scope>
    <source>
        <strain evidence="4">LMG 26462</strain>
    </source>
</reference>
<keyword evidence="5" id="KW-1185">Reference proteome</keyword>
<organism evidence="4 5">
    <name type="scientific">Aminobacter anthyllidis</name>
    <dbReference type="NCBI Taxonomy" id="1035067"/>
    <lineage>
        <taxon>Bacteria</taxon>
        <taxon>Pseudomonadati</taxon>
        <taxon>Pseudomonadota</taxon>
        <taxon>Alphaproteobacteria</taxon>
        <taxon>Hyphomicrobiales</taxon>
        <taxon>Phyllobacteriaceae</taxon>
        <taxon>Aminobacter</taxon>
    </lineage>
</organism>
<accession>A0A9X1AG94</accession>
<sequence>MKSLNYLGAASAMALLCMSSAAISGEQSSDQQAIGYRIGLAFAGVHNTLGGLGIESSGGVKVADTRPTVMFDGTLGYDFAANWGIQGDLQAAALGRPDVADGDRTNAYGHGAVHLYHRTDSFLVGALGGLGIHDDRGDSNREMNYWFAGAEGKLLTGWGSVFAQAGYLDSYDRYDEGTREAPFARLGINYFLNDNWSVKLDGAYAGGKKWTDDLPNRIFDFNVESEIRPETWPVSLFARYEFTQISYHALDSDQYRYGENFHTLMVGLKFRSGATLREADRAPGSLDLPSFGKWVAFNANEVE</sequence>
<evidence type="ECO:0000313" key="5">
    <source>
        <dbReference type="Proteomes" id="UP001138921"/>
    </source>
</evidence>
<protein>
    <submittedName>
        <fullName evidence="4">Outer membrane beta-barrel protein</fullName>
    </submittedName>
</protein>
<evidence type="ECO:0000259" key="3">
    <source>
        <dbReference type="Pfam" id="PF13505"/>
    </source>
</evidence>
<evidence type="ECO:0000256" key="2">
    <source>
        <dbReference type="SAM" id="SignalP"/>
    </source>
</evidence>
<gene>
    <name evidence="4" type="ORF">J1C56_26770</name>
</gene>
<proteinExistence type="predicted"/>
<feature type="domain" description="Outer membrane protein beta-barrel" evidence="3">
    <location>
        <begin position="14"/>
        <end position="223"/>
    </location>
</feature>
<dbReference type="AlphaFoldDB" id="A0A9X1AG94"/>
<feature type="signal peptide" evidence="2">
    <location>
        <begin position="1"/>
        <end position="24"/>
    </location>
</feature>
<dbReference type="EMBL" id="JAFLWW010000010">
    <property type="protein sequence ID" value="MBT1159188.1"/>
    <property type="molecule type" value="Genomic_DNA"/>
</dbReference>
<dbReference type="InterPro" id="IPR027385">
    <property type="entry name" value="Beta-barrel_OMP"/>
</dbReference>
<reference evidence="4" key="1">
    <citation type="journal article" date="2021" name="Microorganisms">
        <title>Phylogenomic Reconstruction and Metabolic Potential of the Genus Aminobacter.</title>
        <authorList>
            <person name="Artuso I."/>
            <person name="Turrini P."/>
            <person name="Pirolo M."/>
            <person name="Lugli G.A."/>
            <person name="Ventura M."/>
            <person name="Visca P."/>
        </authorList>
    </citation>
    <scope>NUCLEOTIDE SEQUENCE</scope>
    <source>
        <strain evidence="4">LMG 26462</strain>
    </source>
</reference>
<evidence type="ECO:0000313" key="4">
    <source>
        <dbReference type="EMBL" id="MBT1159188.1"/>
    </source>
</evidence>
<dbReference type="InterPro" id="IPR011250">
    <property type="entry name" value="OMP/PagP_B-barrel"/>
</dbReference>
<dbReference type="Proteomes" id="UP001138921">
    <property type="component" value="Unassembled WGS sequence"/>
</dbReference>